<evidence type="ECO:0000256" key="3">
    <source>
        <dbReference type="ARBA" id="ARBA00022475"/>
    </source>
</evidence>
<keyword evidence="4 8" id="KW-0812">Transmembrane</keyword>
<dbReference type="PANTHER" id="PTHR30329:SF21">
    <property type="entry name" value="LIPOPROTEIN YIAD-RELATED"/>
    <property type="match status" value="1"/>
</dbReference>
<dbReference type="OrthoDB" id="9809186at2"/>
<dbReference type="InterPro" id="IPR025713">
    <property type="entry name" value="MotB-like_N_dom"/>
</dbReference>
<dbReference type="RefSeq" id="WP_087108458.1">
    <property type="nucleotide sequence ID" value="NZ_CBCSCN010000009.1"/>
</dbReference>
<evidence type="ECO:0000256" key="1">
    <source>
        <dbReference type="ARBA" id="ARBA00004162"/>
    </source>
</evidence>
<protein>
    <submittedName>
        <fullName evidence="10">Chemotaxis protein LafU</fullName>
    </submittedName>
</protein>
<sequence>MSRRSRKKEEATLGGWKGAFADFCMSMMTLFMVMWIVTSADMEKREGLSLYFSDPGVFDSVSSRHMFDSISQGKVVNTTNGGNSVPDRPDPIHFDARGGDPFELELLEMARLHDNIKVTPIPGGLLIELMETDKNQMFRRGEYLLTPFFEDLLLELGPRLLMSGYEMAIIGHTDSTPYSGKGYFDNWSLSFARANSVREIMDFTGFPNRRIRQVTGMADTRPKDAVNRNAARNRRVELVLVDPSRVKEVNPMYGGAYESGRMARSLDAAHNSAARNQI</sequence>
<accession>A0A1X7AIA8</accession>
<organism evidence="10 11">
    <name type="scientific">Parendozoicomonas haliclonae</name>
    <dbReference type="NCBI Taxonomy" id="1960125"/>
    <lineage>
        <taxon>Bacteria</taxon>
        <taxon>Pseudomonadati</taxon>
        <taxon>Pseudomonadota</taxon>
        <taxon>Gammaproteobacteria</taxon>
        <taxon>Oceanospirillales</taxon>
        <taxon>Endozoicomonadaceae</taxon>
        <taxon>Parendozoicomonas</taxon>
    </lineage>
</organism>
<evidence type="ECO:0000256" key="5">
    <source>
        <dbReference type="ARBA" id="ARBA00022989"/>
    </source>
</evidence>
<evidence type="ECO:0000256" key="6">
    <source>
        <dbReference type="ARBA" id="ARBA00023136"/>
    </source>
</evidence>
<dbReference type="GO" id="GO:0005886">
    <property type="term" value="C:plasma membrane"/>
    <property type="evidence" value="ECO:0007669"/>
    <property type="project" value="UniProtKB-SubCell"/>
</dbReference>
<evidence type="ECO:0000256" key="8">
    <source>
        <dbReference type="SAM" id="Phobius"/>
    </source>
</evidence>
<dbReference type="Pfam" id="PF00691">
    <property type="entry name" value="OmpA"/>
    <property type="match status" value="1"/>
</dbReference>
<dbReference type="InterPro" id="IPR006665">
    <property type="entry name" value="OmpA-like"/>
</dbReference>
<dbReference type="Gene3D" id="3.30.1330.60">
    <property type="entry name" value="OmpA-like domain"/>
    <property type="match status" value="1"/>
</dbReference>
<dbReference type="PANTHER" id="PTHR30329">
    <property type="entry name" value="STATOR ELEMENT OF FLAGELLAR MOTOR COMPLEX"/>
    <property type="match status" value="1"/>
</dbReference>
<evidence type="ECO:0000313" key="10">
    <source>
        <dbReference type="EMBL" id="SMA42855.1"/>
    </source>
</evidence>
<dbReference type="Pfam" id="PF13677">
    <property type="entry name" value="MotB_plug"/>
    <property type="match status" value="1"/>
</dbReference>
<comment type="subcellular location">
    <subcellularLocation>
        <location evidence="1">Cell membrane</location>
        <topology evidence="1">Single-pass membrane protein</topology>
    </subcellularLocation>
</comment>
<dbReference type="InterPro" id="IPR036737">
    <property type="entry name" value="OmpA-like_sf"/>
</dbReference>
<evidence type="ECO:0000313" key="11">
    <source>
        <dbReference type="Proteomes" id="UP000196573"/>
    </source>
</evidence>
<dbReference type="SUPFAM" id="SSF103088">
    <property type="entry name" value="OmpA-like"/>
    <property type="match status" value="1"/>
</dbReference>
<evidence type="ECO:0000259" key="9">
    <source>
        <dbReference type="PROSITE" id="PS51123"/>
    </source>
</evidence>
<proteinExistence type="inferred from homology"/>
<evidence type="ECO:0000256" key="2">
    <source>
        <dbReference type="ARBA" id="ARBA00008914"/>
    </source>
</evidence>
<keyword evidence="5 8" id="KW-1133">Transmembrane helix</keyword>
<keyword evidence="3" id="KW-1003">Cell membrane</keyword>
<comment type="similarity">
    <text evidence="2">Belongs to the MotB family.</text>
</comment>
<evidence type="ECO:0000256" key="4">
    <source>
        <dbReference type="ARBA" id="ARBA00022692"/>
    </source>
</evidence>
<dbReference type="EMBL" id="FWPT01000003">
    <property type="protein sequence ID" value="SMA42855.1"/>
    <property type="molecule type" value="Genomic_DNA"/>
</dbReference>
<dbReference type="Proteomes" id="UP000196573">
    <property type="component" value="Unassembled WGS sequence"/>
</dbReference>
<feature type="domain" description="OmpA-like" evidence="9">
    <location>
        <begin position="125"/>
        <end position="244"/>
    </location>
</feature>
<evidence type="ECO:0000256" key="7">
    <source>
        <dbReference type="PROSITE-ProRule" id="PRU00473"/>
    </source>
</evidence>
<dbReference type="PROSITE" id="PS51123">
    <property type="entry name" value="OMPA_2"/>
    <property type="match status" value="1"/>
</dbReference>
<gene>
    <name evidence="10" type="primary">lafU_2</name>
    <name evidence="10" type="ORF">EHSB41UT_01497</name>
</gene>
<keyword evidence="6 7" id="KW-0472">Membrane</keyword>
<keyword evidence="11" id="KW-1185">Reference proteome</keyword>
<dbReference type="InterPro" id="IPR050330">
    <property type="entry name" value="Bact_OuterMem_StrucFunc"/>
</dbReference>
<dbReference type="AlphaFoldDB" id="A0A1X7AIA8"/>
<feature type="transmembrane region" description="Helical" evidence="8">
    <location>
        <begin position="20"/>
        <end position="37"/>
    </location>
</feature>
<name>A0A1X7AIA8_9GAMM</name>
<reference evidence="10 11" key="1">
    <citation type="submission" date="2017-03" db="EMBL/GenBank/DDBJ databases">
        <authorList>
            <person name="Afonso C.L."/>
            <person name="Miller P.J."/>
            <person name="Scott M.A."/>
            <person name="Spackman E."/>
            <person name="Goraichik I."/>
            <person name="Dimitrov K.M."/>
            <person name="Suarez D.L."/>
            <person name="Swayne D.E."/>
        </authorList>
    </citation>
    <scope>NUCLEOTIDE SEQUENCE [LARGE SCALE GENOMIC DNA]</scope>
    <source>
        <strain evidence="10">SB41UT1</strain>
    </source>
</reference>